<accession>A0A9Q1BU02</accession>
<feature type="transmembrane region" description="Helical" evidence="6">
    <location>
        <begin position="91"/>
        <end position="117"/>
    </location>
</feature>
<dbReference type="GO" id="GO:0022857">
    <property type="term" value="F:transmembrane transporter activity"/>
    <property type="evidence" value="ECO:0007669"/>
    <property type="project" value="InterPro"/>
</dbReference>
<feature type="transmembrane region" description="Helical" evidence="6">
    <location>
        <begin position="313"/>
        <end position="334"/>
    </location>
</feature>
<dbReference type="Proteomes" id="UP001152320">
    <property type="component" value="Chromosome 12"/>
</dbReference>
<dbReference type="PROSITE" id="PS50850">
    <property type="entry name" value="MFS"/>
    <property type="match status" value="1"/>
</dbReference>
<proteinExistence type="predicted"/>
<dbReference type="AlphaFoldDB" id="A0A9Q1BU02"/>
<feature type="transmembrane region" description="Helical" evidence="6">
    <location>
        <begin position="384"/>
        <end position="406"/>
    </location>
</feature>
<dbReference type="SUPFAM" id="SSF103473">
    <property type="entry name" value="MFS general substrate transporter"/>
    <property type="match status" value="1"/>
</dbReference>
<feature type="transmembrane region" description="Helical" evidence="6">
    <location>
        <begin position="418"/>
        <end position="439"/>
    </location>
</feature>
<feature type="region of interest" description="Disordered" evidence="5">
    <location>
        <begin position="241"/>
        <end position="263"/>
    </location>
</feature>
<dbReference type="InterPro" id="IPR005829">
    <property type="entry name" value="Sugar_transporter_CS"/>
</dbReference>
<dbReference type="OrthoDB" id="3936150at2759"/>
<keyword evidence="3 6" id="KW-1133">Transmembrane helix</keyword>
<feature type="domain" description="Major facilitator superfamily (MFS) profile" evidence="7">
    <location>
        <begin position="1"/>
        <end position="470"/>
    </location>
</feature>
<comment type="subcellular location">
    <subcellularLocation>
        <location evidence="1">Membrane</location>
        <topology evidence="1">Multi-pass membrane protein</topology>
    </subcellularLocation>
</comment>
<keyword evidence="4 6" id="KW-0472">Membrane</keyword>
<comment type="caution">
    <text evidence="8">The sequence shown here is derived from an EMBL/GenBank/DDBJ whole genome shotgun (WGS) entry which is preliminary data.</text>
</comment>
<feature type="transmembrane region" description="Helical" evidence="6">
    <location>
        <begin position="343"/>
        <end position="372"/>
    </location>
</feature>
<feature type="transmembrane region" description="Helical" evidence="6">
    <location>
        <begin position="280"/>
        <end position="301"/>
    </location>
</feature>
<feature type="transmembrane region" description="Helical" evidence="6">
    <location>
        <begin position="175"/>
        <end position="194"/>
    </location>
</feature>
<dbReference type="InterPro" id="IPR020846">
    <property type="entry name" value="MFS_dom"/>
</dbReference>
<dbReference type="GO" id="GO:0016020">
    <property type="term" value="C:membrane"/>
    <property type="evidence" value="ECO:0007669"/>
    <property type="project" value="UniProtKB-SubCell"/>
</dbReference>
<name>A0A9Q1BU02_HOLLE</name>
<feature type="transmembrane region" description="Helical" evidence="6">
    <location>
        <begin position="147"/>
        <end position="169"/>
    </location>
</feature>
<organism evidence="8 9">
    <name type="scientific">Holothuria leucospilota</name>
    <name type="common">Black long sea cucumber</name>
    <name type="synonym">Mertensiothuria leucospilota</name>
    <dbReference type="NCBI Taxonomy" id="206669"/>
    <lineage>
        <taxon>Eukaryota</taxon>
        <taxon>Metazoa</taxon>
        <taxon>Echinodermata</taxon>
        <taxon>Eleutherozoa</taxon>
        <taxon>Echinozoa</taxon>
        <taxon>Holothuroidea</taxon>
        <taxon>Aspidochirotacea</taxon>
        <taxon>Aspidochirotida</taxon>
        <taxon>Holothuriidae</taxon>
        <taxon>Holothuria</taxon>
    </lineage>
</organism>
<dbReference type="InterPro" id="IPR005828">
    <property type="entry name" value="MFS_sugar_transport-like"/>
</dbReference>
<dbReference type="InterPro" id="IPR036259">
    <property type="entry name" value="MFS_trans_sf"/>
</dbReference>
<dbReference type="Pfam" id="PF00083">
    <property type="entry name" value="Sugar_tr"/>
    <property type="match status" value="1"/>
</dbReference>
<protein>
    <submittedName>
        <fullName evidence="8">Organic cation transporter-like protein</fullName>
    </submittedName>
</protein>
<feature type="compositionally biased region" description="Basic and acidic residues" evidence="5">
    <location>
        <begin position="248"/>
        <end position="263"/>
    </location>
</feature>
<sequence length="514" mass="56725">MDPIMLSVKSTLILPSLTKRRHVQTAGHTIRKRQESLLYQNIRLHSHFQWDLVCDKDFLPGVSQSLLMAGFGLGSVIGGPLADVYGRRPTVIGSLILFNAIGLSVSLAPNFALFVILRHLMGGIFKSIRIPLINLMYEFLPPKHRPIMGLIPSLTTMLGYVLMTGFGYFVRDWRYFHLLIMSPCVILMAFSWFIPESVRWIISQGDMEKAEMTMQKVAKFNKATNFPNPVFSNNYSINAGNASSHSSQAKEGESDSTINDDKPKRQTGVQAAVALFKQPVLTVTVVLSFEWVAGTMIFFGFTLTTGSLAGNPFVNFILICVVDLPARILAILLVKKIGNIKPLFFGFFGAGVTMVMIAILPYLVGNIVIIFISTEDGESIGKVLTALAVLGKLCLGIAVTAIHLMVGELFPTTMRNSGTAVVHLIGNIGSLSTPLLLYLDKFFQGLSFIIMAVFAFTAMTISLILPDSRNTVQPETPADVQAMFDQKRRFRFGRANLRLAQYKGTDDGKLELQK</sequence>
<dbReference type="Gene3D" id="1.20.1250.20">
    <property type="entry name" value="MFS general substrate transporter like domains"/>
    <property type="match status" value="1"/>
</dbReference>
<dbReference type="EMBL" id="JAIZAY010000012">
    <property type="protein sequence ID" value="KAJ8032619.1"/>
    <property type="molecule type" value="Genomic_DNA"/>
</dbReference>
<evidence type="ECO:0000259" key="7">
    <source>
        <dbReference type="PROSITE" id="PS50850"/>
    </source>
</evidence>
<feature type="transmembrane region" description="Helical" evidence="6">
    <location>
        <begin position="445"/>
        <end position="465"/>
    </location>
</feature>
<evidence type="ECO:0000256" key="3">
    <source>
        <dbReference type="ARBA" id="ARBA00022989"/>
    </source>
</evidence>
<evidence type="ECO:0000256" key="4">
    <source>
        <dbReference type="ARBA" id="ARBA00023136"/>
    </source>
</evidence>
<dbReference type="PROSITE" id="PS00216">
    <property type="entry name" value="SUGAR_TRANSPORT_1"/>
    <property type="match status" value="1"/>
</dbReference>
<evidence type="ECO:0000256" key="5">
    <source>
        <dbReference type="SAM" id="MobiDB-lite"/>
    </source>
</evidence>
<evidence type="ECO:0000313" key="9">
    <source>
        <dbReference type="Proteomes" id="UP001152320"/>
    </source>
</evidence>
<evidence type="ECO:0000256" key="2">
    <source>
        <dbReference type="ARBA" id="ARBA00022692"/>
    </source>
</evidence>
<keyword evidence="9" id="KW-1185">Reference proteome</keyword>
<evidence type="ECO:0000256" key="1">
    <source>
        <dbReference type="ARBA" id="ARBA00004141"/>
    </source>
</evidence>
<reference evidence="8" key="1">
    <citation type="submission" date="2021-10" db="EMBL/GenBank/DDBJ databases">
        <title>Tropical sea cucumber genome reveals ecological adaptation and Cuvierian tubules defense mechanism.</title>
        <authorList>
            <person name="Chen T."/>
        </authorList>
    </citation>
    <scope>NUCLEOTIDE SEQUENCE</scope>
    <source>
        <strain evidence="8">Nanhai2018</strain>
        <tissue evidence="8">Muscle</tissue>
    </source>
</reference>
<feature type="transmembrane region" description="Helical" evidence="6">
    <location>
        <begin position="66"/>
        <end position="85"/>
    </location>
</feature>
<evidence type="ECO:0000256" key="6">
    <source>
        <dbReference type="SAM" id="Phobius"/>
    </source>
</evidence>
<gene>
    <name evidence="8" type="ORF">HOLleu_26187</name>
</gene>
<evidence type="ECO:0000313" key="8">
    <source>
        <dbReference type="EMBL" id="KAJ8032619.1"/>
    </source>
</evidence>
<keyword evidence="2 6" id="KW-0812">Transmembrane</keyword>
<dbReference type="PANTHER" id="PTHR24064">
    <property type="entry name" value="SOLUTE CARRIER FAMILY 22 MEMBER"/>
    <property type="match status" value="1"/>
</dbReference>